<dbReference type="GO" id="GO:0016787">
    <property type="term" value="F:hydrolase activity"/>
    <property type="evidence" value="ECO:0007669"/>
    <property type="project" value="UniProtKB-KW"/>
</dbReference>
<protein>
    <submittedName>
        <fullName evidence="5">DNA excision repair protein ERCC-6-like</fullName>
    </submittedName>
</protein>
<dbReference type="Proteomes" id="UP001152320">
    <property type="component" value="Chromosome 4"/>
</dbReference>
<dbReference type="SMART" id="SM00490">
    <property type="entry name" value="HELICc"/>
    <property type="match status" value="1"/>
</dbReference>
<dbReference type="InterPro" id="IPR001650">
    <property type="entry name" value="Helicase_C-like"/>
</dbReference>
<dbReference type="Gene3D" id="3.40.50.10810">
    <property type="entry name" value="Tandem AAA-ATPase domain"/>
    <property type="match status" value="1"/>
</dbReference>
<keyword evidence="1" id="KW-0378">Hydrolase</keyword>
<dbReference type="GO" id="GO:0015616">
    <property type="term" value="F:DNA translocase activity"/>
    <property type="evidence" value="ECO:0007669"/>
    <property type="project" value="TreeGrafter"/>
</dbReference>
<feature type="compositionally biased region" description="Polar residues" evidence="2">
    <location>
        <begin position="1553"/>
        <end position="1567"/>
    </location>
</feature>
<feature type="compositionally biased region" description="Polar residues" evidence="2">
    <location>
        <begin position="986"/>
        <end position="1000"/>
    </location>
</feature>
<feature type="region of interest" description="Disordered" evidence="2">
    <location>
        <begin position="1487"/>
        <end position="1520"/>
    </location>
</feature>
<dbReference type="PANTHER" id="PTHR45629:SF7">
    <property type="entry name" value="DNA EXCISION REPAIR PROTEIN ERCC-6-RELATED"/>
    <property type="match status" value="1"/>
</dbReference>
<feature type="region of interest" description="Disordered" evidence="2">
    <location>
        <begin position="1536"/>
        <end position="1604"/>
    </location>
</feature>
<evidence type="ECO:0000313" key="6">
    <source>
        <dbReference type="Proteomes" id="UP001152320"/>
    </source>
</evidence>
<feature type="region of interest" description="Disordered" evidence="2">
    <location>
        <begin position="444"/>
        <end position="463"/>
    </location>
</feature>
<evidence type="ECO:0000259" key="4">
    <source>
        <dbReference type="PROSITE" id="PS51194"/>
    </source>
</evidence>
<proteinExistence type="predicted"/>
<feature type="compositionally biased region" description="Polar residues" evidence="2">
    <location>
        <begin position="350"/>
        <end position="363"/>
    </location>
</feature>
<dbReference type="OrthoDB" id="413460at2759"/>
<feature type="compositionally biased region" description="Basic and acidic residues" evidence="2">
    <location>
        <begin position="1032"/>
        <end position="1046"/>
    </location>
</feature>
<dbReference type="CDD" id="cd18793">
    <property type="entry name" value="SF2_C_SNF"/>
    <property type="match status" value="1"/>
</dbReference>
<dbReference type="SMART" id="SM00487">
    <property type="entry name" value="DEXDc"/>
    <property type="match status" value="1"/>
</dbReference>
<evidence type="ECO:0000313" key="5">
    <source>
        <dbReference type="EMBL" id="KAJ8043952.1"/>
    </source>
</evidence>
<feature type="compositionally biased region" description="Polar residues" evidence="2">
    <location>
        <begin position="859"/>
        <end position="871"/>
    </location>
</feature>
<feature type="region of interest" description="Disordered" evidence="2">
    <location>
        <begin position="840"/>
        <end position="879"/>
    </location>
</feature>
<accession>A0A9Q1CEP6</accession>
<evidence type="ECO:0000259" key="3">
    <source>
        <dbReference type="PROSITE" id="PS51192"/>
    </source>
</evidence>
<dbReference type="GO" id="GO:0005524">
    <property type="term" value="F:ATP binding"/>
    <property type="evidence" value="ECO:0007669"/>
    <property type="project" value="InterPro"/>
</dbReference>
<dbReference type="InterPro" id="IPR038718">
    <property type="entry name" value="SNF2-like_sf"/>
</dbReference>
<feature type="region of interest" description="Disordered" evidence="2">
    <location>
        <begin position="911"/>
        <end position="952"/>
    </location>
</feature>
<feature type="compositionally biased region" description="Acidic residues" evidence="2">
    <location>
        <begin position="1060"/>
        <end position="1091"/>
    </location>
</feature>
<dbReference type="InterPro" id="IPR000330">
    <property type="entry name" value="SNF2_N"/>
</dbReference>
<feature type="compositionally biased region" description="Polar residues" evidence="2">
    <location>
        <begin position="932"/>
        <end position="943"/>
    </location>
</feature>
<dbReference type="PANTHER" id="PTHR45629">
    <property type="entry name" value="SNF2/RAD54 FAMILY MEMBER"/>
    <property type="match status" value="1"/>
</dbReference>
<dbReference type="Pfam" id="PF00176">
    <property type="entry name" value="SNF2-rel_dom"/>
    <property type="match status" value="1"/>
</dbReference>
<dbReference type="PROSITE" id="PS51192">
    <property type="entry name" value="HELICASE_ATP_BIND_1"/>
    <property type="match status" value="1"/>
</dbReference>
<sequence>MDHYNPDSGPLRAIENVTKSNGNISPEKSLLYNKYMKKARDAAEAGRPKQSLELLRKAAAIQKTEKVLKRIAKVEAFLAENSDSEEDENGLVHVGKGFHLTKEVHDNLYPYQRESLLWFWRLHRKGKGGILGDDMGLGKTIQVVAFLTGLLDMQQARSVLIVLPVAVIINWEREFEKWAPGINLQCFHGSSKRDKERALMKVQRRGGVLLTSYGLVLTSFQQMIQSDGREFIWDYIILDEGHKIKNPGKTTKAVHSIPARHRFILTGTPIQNNLKEMWALFDFVTHGSVLGTIKTFMMEYGNPITRARERDATASEKLLGNEMAESLRKLIHPYFLRRTKADVLEGQENAKPSESSENEGSNLDDNKIVQGIPQLTRKNDFIIWLYLTETQIQIYKDFSQLDQIKELLMTARSPLAELTVLKKLCDHPRLLSARACQQLGLETTETFEEESEGEEGSSAVTDSHTTGCNIKDIDDDILLAESGKIQFLLQLLHNLTAEGHRTLVFSQSRKMLDIVEKILRNQNFKYMRMDGTVSKLSDREQRIKCFQSNKSYSVFLLTTQVGGVGLTLTGADRVVIIDPSWNPATDNQAVDRAYRIGQTKAVVIYRLITCGTVEEKIYRRQVFKESITKQATGASKNPYRYFSRQELRELFILDDPSRSKTQEQLQEMHSANRKTDTDLDTHIAFLYSLDSMYGISDHDLMFSQEAAKEENTGFESETEDYIQKRVQRAQDLVSAESDLTVQLKEQLNLNTQAPGVHLHPTELNTDRTRLRKEWEKAHGEPNDVHILKPGADYEERYVSKKIPEPEIEYDLTTVASDESEQEEIIEDLSDLQSVALDAEENVKEEMSTETKKPEADFSSWVSNKTPELTNSKQDKEPEIEYDLTTIASDESEQEEIIEDLSDLQSVALDAEENIKEETSTETKKPEADFSPWVSNKTPELTNFKQDKESDDVQKPTGWEYVLSLEASPFTPAVDRKPPNSDKVMGDSTSHNRGICSNDTSPGLFLKDEENNDKSMVEDEEANLYPHLSSSEPSDKKSGEMFVKESGVEASLENESHESEVSEDETLPEAADMEIQCDMDSTVDDEEDDILEDSMTGKDGDDVCSEDENQRDGKMIPMKASPELPAIEVHGSKQSEDDQGTDAERCTLNGSITRKDDSKEQEVAEGETVGLDESSQPVKENNSRQRWDGEDKQQSGIIEGAVNEAMKYTSEETKGDVQSTYHNSLENETGFSDGADNYSEEDLEKDAQDFEMQCDLESDGTKNEESSDNSILSYTAEAGSNFKVDGDKDDNEIKVSASSKSNVRRYSSEDVAGINDIQEHKEEGGEIEKIREKDEKKMGERDADMSSLALSSFKPPATDEEVCVDNLSTQQFNDSLDNNMGDFSMSTPLKPSAEGKRSFGDTFSSFSERRDSLIRPKRRAARIIEDSDDDEEEETKNFAKPSCLVPDSDQSDEEEWHTAKKGPKLSSSFTVEGSDREMSAIEESFQEMVVVKDSEPETDEEDMSDMICVDSDKEEVDGSRYSEHGKRCLFQQNVERRDRNLKNNSVEEDISMVDVSNQQNESKANDSVSGAALEVGEEKDEGGVEENESDTSWEGDEEKYPCSENLDDADREIYYQCIDKAESYLDQGKKSKALRNFLKALNIDSNSQDLQLQIVALAREVKG</sequence>
<evidence type="ECO:0000256" key="1">
    <source>
        <dbReference type="ARBA" id="ARBA00022801"/>
    </source>
</evidence>
<dbReference type="InterPro" id="IPR014001">
    <property type="entry name" value="Helicase_ATP-bd"/>
</dbReference>
<feature type="compositionally biased region" description="Polar residues" evidence="2">
    <location>
        <begin position="1215"/>
        <end position="1229"/>
    </location>
</feature>
<dbReference type="InterPro" id="IPR027417">
    <property type="entry name" value="P-loop_NTPase"/>
</dbReference>
<feature type="compositionally biased region" description="Basic and acidic residues" evidence="2">
    <location>
        <begin position="840"/>
        <end position="855"/>
    </location>
</feature>
<dbReference type="Pfam" id="PF00271">
    <property type="entry name" value="Helicase_C"/>
    <property type="match status" value="1"/>
</dbReference>
<keyword evidence="6" id="KW-1185">Reference proteome</keyword>
<comment type="caution">
    <text evidence="5">The sequence shown here is derived from an EMBL/GenBank/DDBJ whole genome shotgun (WGS) entry which is preliminary data.</text>
</comment>
<name>A0A9Q1CEP6_HOLLE</name>
<feature type="region of interest" description="Disordered" evidence="2">
    <location>
        <begin position="1280"/>
        <end position="1356"/>
    </location>
</feature>
<feature type="compositionally biased region" description="Acidic residues" evidence="2">
    <location>
        <begin position="445"/>
        <end position="455"/>
    </location>
</feature>
<feature type="domain" description="Helicase ATP-binding" evidence="3">
    <location>
        <begin position="120"/>
        <end position="287"/>
    </location>
</feature>
<feature type="compositionally biased region" description="Basic and acidic residues" evidence="2">
    <location>
        <begin position="912"/>
        <end position="927"/>
    </location>
</feature>
<dbReference type="FunFam" id="3.40.50.10810:FF:000094">
    <property type="entry name" value="DNA excision repair protein ERCC-6"/>
    <property type="match status" value="1"/>
</dbReference>
<feature type="compositionally biased region" description="Acidic residues" evidence="2">
    <location>
        <begin position="1574"/>
        <end position="1596"/>
    </location>
</feature>
<dbReference type="Gene3D" id="3.40.50.300">
    <property type="entry name" value="P-loop containing nucleotide triphosphate hydrolases"/>
    <property type="match status" value="1"/>
</dbReference>
<dbReference type="SUPFAM" id="SSF52540">
    <property type="entry name" value="P-loop containing nucleoside triphosphate hydrolases"/>
    <property type="match status" value="2"/>
</dbReference>
<dbReference type="PROSITE" id="PS51194">
    <property type="entry name" value="HELICASE_CTER"/>
    <property type="match status" value="1"/>
</dbReference>
<feature type="compositionally biased region" description="Basic and acidic residues" evidence="2">
    <location>
        <begin position="1316"/>
        <end position="1343"/>
    </location>
</feature>
<feature type="region of interest" description="Disordered" evidence="2">
    <location>
        <begin position="1372"/>
        <end position="1474"/>
    </location>
</feature>
<feature type="compositionally biased region" description="Basic and acidic residues" evidence="2">
    <location>
        <begin position="1180"/>
        <end position="1192"/>
    </location>
</feature>
<reference evidence="5" key="1">
    <citation type="submission" date="2021-10" db="EMBL/GenBank/DDBJ databases">
        <title>Tropical sea cucumber genome reveals ecological adaptation and Cuvierian tubules defense mechanism.</title>
        <authorList>
            <person name="Chen T."/>
        </authorList>
    </citation>
    <scope>NUCLEOTIDE SEQUENCE</scope>
    <source>
        <strain evidence="5">Nanhai2018</strain>
        <tissue evidence="5">Muscle</tissue>
    </source>
</reference>
<evidence type="ECO:0000256" key="2">
    <source>
        <dbReference type="SAM" id="MobiDB-lite"/>
    </source>
</evidence>
<organism evidence="5 6">
    <name type="scientific">Holothuria leucospilota</name>
    <name type="common">Black long sea cucumber</name>
    <name type="synonym">Mertensiothuria leucospilota</name>
    <dbReference type="NCBI Taxonomy" id="206669"/>
    <lineage>
        <taxon>Eukaryota</taxon>
        <taxon>Metazoa</taxon>
        <taxon>Echinodermata</taxon>
        <taxon>Eleutherozoa</taxon>
        <taxon>Echinozoa</taxon>
        <taxon>Holothuroidea</taxon>
        <taxon>Aspidochirotacea</taxon>
        <taxon>Aspidochirotida</taxon>
        <taxon>Holothuriidae</taxon>
        <taxon>Holothuria</taxon>
    </lineage>
</organism>
<feature type="region of interest" description="Disordered" evidence="2">
    <location>
        <begin position="346"/>
        <end position="366"/>
    </location>
</feature>
<dbReference type="InterPro" id="IPR049730">
    <property type="entry name" value="SNF2/RAD54-like_C"/>
</dbReference>
<dbReference type="EMBL" id="JAIZAY010000004">
    <property type="protein sequence ID" value="KAJ8043952.1"/>
    <property type="molecule type" value="Genomic_DNA"/>
</dbReference>
<feature type="compositionally biased region" description="Basic and acidic residues" evidence="2">
    <location>
        <begin position="1005"/>
        <end position="1016"/>
    </location>
</feature>
<feature type="compositionally biased region" description="Polar residues" evidence="2">
    <location>
        <begin position="1295"/>
        <end position="1304"/>
    </location>
</feature>
<feature type="domain" description="Helicase C-terminal" evidence="4">
    <location>
        <begin position="487"/>
        <end position="648"/>
    </location>
</feature>
<dbReference type="InterPro" id="IPR050496">
    <property type="entry name" value="SNF2_RAD54_helicase_repair"/>
</dbReference>
<gene>
    <name evidence="5" type="ORF">HOLleu_11279</name>
</gene>
<feature type="compositionally biased region" description="Basic and acidic residues" evidence="2">
    <location>
        <begin position="1152"/>
        <end position="1161"/>
    </location>
</feature>
<feature type="region of interest" description="Disordered" evidence="2">
    <location>
        <begin position="969"/>
        <end position="1241"/>
    </location>
</feature>